<name>G7Y9G8_CLOSI</name>
<reference key="2">
    <citation type="submission" date="2011-10" db="EMBL/GenBank/DDBJ databases">
        <title>The genome and transcriptome sequence of Clonorchis sinensis provide insights into the carcinogenic liver fluke.</title>
        <authorList>
            <person name="Wang X."/>
            <person name="Huang Y."/>
            <person name="Chen W."/>
            <person name="Liu H."/>
            <person name="Guo L."/>
            <person name="Chen Y."/>
            <person name="Luo F."/>
            <person name="Zhou W."/>
            <person name="Sun J."/>
            <person name="Mao Q."/>
            <person name="Liang P."/>
            <person name="Zhou C."/>
            <person name="Tian Y."/>
            <person name="Men J."/>
            <person name="Lv X."/>
            <person name="Huang L."/>
            <person name="Zhou J."/>
            <person name="Hu Y."/>
            <person name="Li R."/>
            <person name="Zhang F."/>
            <person name="Lei H."/>
            <person name="Li X."/>
            <person name="Hu X."/>
            <person name="Liang C."/>
            <person name="Xu J."/>
            <person name="Wu Z."/>
            <person name="Yu X."/>
        </authorList>
    </citation>
    <scope>NUCLEOTIDE SEQUENCE</scope>
    <source>
        <strain>Henan</strain>
    </source>
</reference>
<evidence type="ECO:0000313" key="2">
    <source>
        <dbReference type="Proteomes" id="UP000008909"/>
    </source>
</evidence>
<proteinExistence type="predicted"/>
<gene>
    <name evidence="1" type="ORF">CLF_103281</name>
</gene>
<protein>
    <submittedName>
        <fullName evidence="1">ATP-binding cassette transporter</fullName>
    </submittedName>
</protein>
<organism evidence="1 2">
    <name type="scientific">Clonorchis sinensis</name>
    <name type="common">Chinese liver fluke</name>
    <dbReference type="NCBI Taxonomy" id="79923"/>
    <lineage>
        <taxon>Eukaryota</taxon>
        <taxon>Metazoa</taxon>
        <taxon>Spiralia</taxon>
        <taxon>Lophotrochozoa</taxon>
        <taxon>Platyhelminthes</taxon>
        <taxon>Trematoda</taxon>
        <taxon>Digenea</taxon>
        <taxon>Opisthorchiida</taxon>
        <taxon>Opisthorchiata</taxon>
        <taxon>Opisthorchiidae</taxon>
        <taxon>Clonorchis</taxon>
    </lineage>
</organism>
<dbReference type="AlphaFoldDB" id="G7Y9G8"/>
<dbReference type="GO" id="GO:0005524">
    <property type="term" value="F:ATP binding"/>
    <property type="evidence" value="ECO:0007669"/>
    <property type="project" value="UniProtKB-KW"/>
</dbReference>
<dbReference type="Proteomes" id="UP000008909">
    <property type="component" value="Unassembled WGS sequence"/>
</dbReference>
<keyword evidence="1" id="KW-0547">Nucleotide-binding</keyword>
<keyword evidence="2" id="KW-1185">Reference proteome</keyword>
<sequence length="241" mass="28513">MWTNFGAEFQRINIHGYLTVFSSSQKEALFFVLPLYRICQLVLVEICFRRTLELHPIQHELLHRAVSQDSSLTPKRNEGFPRRYLCIRPIYTVRLPVWLLSQYPSPRTTMTLITNTSLMPRRLPYGVILRVSLHVAYSRAAQPTTSQHWISDRNMALLEFRRQIPPGHKHNSNRRIIRRQVRLHVHVDREAWWTRKSEGMEESKSVRNFHKLLEGARKHVVEESTRDQNSALISNKELLDR</sequence>
<dbReference type="EMBL" id="DF142971">
    <property type="protein sequence ID" value="GAA49603.1"/>
    <property type="molecule type" value="Genomic_DNA"/>
</dbReference>
<keyword evidence="1" id="KW-0067">ATP-binding</keyword>
<accession>G7Y9G8</accession>
<evidence type="ECO:0000313" key="1">
    <source>
        <dbReference type="EMBL" id="GAA49603.1"/>
    </source>
</evidence>
<reference evidence="1" key="1">
    <citation type="journal article" date="2011" name="Genome Biol.">
        <title>The draft genome of the carcinogenic human liver fluke Clonorchis sinensis.</title>
        <authorList>
            <person name="Wang X."/>
            <person name="Chen W."/>
            <person name="Huang Y."/>
            <person name="Sun J."/>
            <person name="Men J."/>
            <person name="Liu H."/>
            <person name="Luo F."/>
            <person name="Guo L."/>
            <person name="Lv X."/>
            <person name="Deng C."/>
            <person name="Zhou C."/>
            <person name="Fan Y."/>
            <person name="Li X."/>
            <person name="Huang L."/>
            <person name="Hu Y."/>
            <person name="Liang C."/>
            <person name="Hu X."/>
            <person name="Xu J."/>
            <person name="Yu X."/>
        </authorList>
    </citation>
    <scope>NUCLEOTIDE SEQUENCE [LARGE SCALE GENOMIC DNA]</scope>
    <source>
        <strain evidence="1">Henan</strain>
    </source>
</reference>